<comment type="miscellaneous">
    <text evidence="8">Few gyrases are as efficient as E.coli at forming negative supercoils. Not all organisms have 2 type II topoisomerases; in organisms with a single type II topoisomerase this enzyme also has to decatenate newly replicated chromosomes.</text>
</comment>
<dbReference type="PANTHER" id="PTHR43493:SF5">
    <property type="entry name" value="DNA GYRASE SUBUNIT A, CHLOROPLASTIC_MITOCHONDRIAL"/>
    <property type="match status" value="1"/>
</dbReference>
<keyword evidence="12" id="KW-1185">Reference proteome</keyword>
<feature type="short sequence motif" description="GyrA-box" evidence="8">
    <location>
        <begin position="552"/>
        <end position="558"/>
    </location>
</feature>
<comment type="subunit">
    <text evidence="8">Heterotetramer, composed of two GyrA and two GyrB chains. In the heterotetramer, GyrA contains the active site tyrosine that forms a transient covalent intermediate with DNA, while GyrB binds cofactors and catalyzes ATP hydrolysis.</text>
</comment>
<dbReference type="FunFam" id="3.90.199.10:FF:000001">
    <property type="entry name" value="DNA gyrase subunit A"/>
    <property type="match status" value="1"/>
</dbReference>
<dbReference type="RefSeq" id="WP_106874228.1">
    <property type="nucleotide sequence ID" value="NZ_CP027845.1"/>
</dbReference>
<dbReference type="Gene3D" id="3.90.199.10">
    <property type="entry name" value="Topoisomerase II, domain 5"/>
    <property type="match status" value="1"/>
</dbReference>
<dbReference type="GO" id="GO:0005524">
    <property type="term" value="F:ATP binding"/>
    <property type="evidence" value="ECO:0007669"/>
    <property type="project" value="UniProtKB-UniRule"/>
</dbReference>
<dbReference type="PANTHER" id="PTHR43493">
    <property type="entry name" value="DNA GYRASE/TOPOISOMERASE SUBUNIT A"/>
    <property type="match status" value="1"/>
</dbReference>
<evidence type="ECO:0000313" key="12">
    <source>
        <dbReference type="Proteomes" id="UP000241762"/>
    </source>
</evidence>
<dbReference type="GO" id="GO:0005737">
    <property type="term" value="C:cytoplasm"/>
    <property type="evidence" value="ECO:0007669"/>
    <property type="project" value="UniProtKB-SubCell"/>
</dbReference>
<evidence type="ECO:0000259" key="10">
    <source>
        <dbReference type="PROSITE" id="PS52040"/>
    </source>
</evidence>
<keyword evidence="3 8" id="KW-0547">Nucleotide-binding</keyword>
<dbReference type="NCBIfam" id="TIGR01063">
    <property type="entry name" value="gyrA"/>
    <property type="match status" value="1"/>
</dbReference>
<dbReference type="CDD" id="cd00187">
    <property type="entry name" value="TOP4c"/>
    <property type="match status" value="1"/>
</dbReference>
<dbReference type="InterPro" id="IPR013757">
    <property type="entry name" value="Topo_IIA_A_a_sf"/>
</dbReference>
<dbReference type="InterPro" id="IPR013758">
    <property type="entry name" value="Topo_IIA_A/C_ab"/>
</dbReference>
<evidence type="ECO:0000256" key="7">
    <source>
        <dbReference type="ARBA" id="ARBA00023235"/>
    </source>
</evidence>
<dbReference type="GO" id="GO:0003677">
    <property type="term" value="F:DNA binding"/>
    <property type="evidence" value="ECO:0007669"/>
    <property type="project" value="UniProtKB-UniRule"/>
</dbReference>
<evidence type="ECO:0000256" key="5">
    <source>
        <dbReference type="ARBA" id="ARBA00023029"/>
    </source>
</evidence>
<dbReference type="GO" id="GO:0034335">
    <property type="term" value="F:DNA negative supercoiling activity"/>
    <property type="evidence" value="ECO:0007669"/>
    <property type="project" value="UniProtKB-ARBA"/>
</dbReference>
<dbReference type="InterPro" id="IPR035516">
    <property type="entry name" value="Gyrase/topoIV_suA_C"/>
</dbReference>
<dbReference type="NCBIfam" id="NF004043">
    <property type="entry name" value="PRK05560.1"/>
    <property type="match status" value="1"/>
</dbReference>
<dbReference type="InterPro" id="IPR013760">
    <property type="entry name" value="Topo_IIA-like_dom_sf"/>
</dbReference>
<evidence type="ECO:0000256" key="1">
    <source>
        <dbReference type="ARBA" id="ARBA00000185"/>
    </source>
</evidence>
<dbReference type="FunFam" id="1.10.268.10:FF:000001">
    <property type="entry name" value="DNA gyrase subunit A"/>
    <property type="match status" value="1"/>
</dbReference>
<dbReference type="Pfam" id="PF00521">
    <property type="entry name" value="DNA_topoisoIV"/>
    <property type="match status" value="1"/>
</dbReference>
<protein>
    <recommendedName>
        <fullName evidence="8">DNA gyrase subunit A</fullName>
        <ecNumber evidence="8">5.6.2.2</ecNumber>
    </recommendedName>
</protein>
<accession>A0A2P1P7X4</accession>
<keyword evidence="8" id="KW-0963">Cytoplasm</keyword>
<evidence type="ECO:0000256" key="6">
    <source>
        <dbReference type="ARBA" id="ARBA00023125"/>
    </source>
</evidence>
<dbReference type="OrthoDB" id="9806486at2"/>
<dbReference type="GO" id="GO:0006261">
    <property type="term" value="P:DNA-templated DNA replication"/>
    <property type="evidence" value="ECO:0007669"/>
    <property type="project" value="UniProtKB-UniRule"/>
</dbReference>
<comment type="function">
    <text evidence="8">A type II topoisomerase that negatively supercoils closed circular double-stranded (ds) DNA in an ATP-dependent manner to modulate DNA topology and maintain chromosomes in an underwound state. Negative supercoiling favors strand separation, and DNA replication, transcription, recombination and repair, all of which involve strand separation. Also able to catalyze the interconversion of other topological isomers of dsDNA rings, including catenanes and knotted rings. Type II topoisomerases break and join 2 DNA strands simultaneously in an ATP-dependent manner.</text>
</comment>
<name>A0A2P1P7X4_9RICK</name>
<dbReference type="SUPFAM" id="SSF56719">
    <property type="entry name" value="Type II DNA topoisomerase"/>
    <property type="match status" value="1"/>
</dbReference>
<comment type="catalytic activity">
    <reaction evidence="1 8 9">
        <text>ATP-dependent breakage, passage and rejoining of double-stranded DNA.</text>
        <dbReference type="EC" id="5.6.2.2"/>
    </reaction>
</comment>
<dbReference type="InterPro" id="IPR005743">
    <property type="entry name" value="GyrA"/>
</dbReference>
<dbReference type="SMART" id="SM00434">
    <property type="entry name" value="TOP4c"/>
    <property type="match status" value="1"/>
</dbReference>
<dbReference type="Gene3D" id="3.30.1360.40">
    <property type="match status" value="1"/>
</dbReference>
<evidence type="ECO:0000256" key="2">
    <source>
        <dbReference type="ARBA" id="ARBA00008263"/>
    </source>
</evidence>
<evidence type="ECO:0000313" key="11">
    <source>
        <dbReference type="EMBL" id="AVP87362.1"/>
    </source>
</evidence>
<dbReference type="SUPFAM" id="SSF101904">
    <property type="entry name" value="GyrA/ParC C-terminal domain-like"/>
    <property type="match status" value="1"/>
</dbReference>
<evidence type="ECO:0000256" key="3">
    <source>
        <dbReference type="ARBA" id="ARBA00022741"/>
    </source>
</evidence>
<sequence length="900" mass="100355">MSAVLQEITLDIPIEDEMKRSYLDYAMSVIVSRALPDVRDGLKPVHRRILYSMYESGYYYNKQHRKSARIVGDVMGKYHPHGDMAIYDSLVRMAQNFAMRIPLIDGQGNFGSIDGDSAAAMRYTESKLTKISHTLLNDIDKNTVDFQPNYDATESEPQVLPAAFPNLLVNGSGGIAVGMATNIPPHNLCEIIDACIAYIDNNEITIDELMEIIQGPDFPTAATIVGRSAIKSAYHTGKGIIYIRGKASIEDLDKRQAIIIEEIPYAVNKAKMIEKIAELVNTQKIQGISNIRDESDRTGIRVVVEIKKDFAASVILNQIYSYTPLQVSFGINMVALDQGIPKLMNLKQIIQSFVDFREEVLRKRSIYLLNQARDKANILFALRIAISNIDEIIAIIKGSNDTAEARDKLLAKTWNIEDLGNLTDLLGTLGDTREISPQYRFSEEQVRAILDMRLHKLTSLEHSKIEADFLKLMSEIKYLLSLLESRELLLGVMKDDLREIREEFGTPRLTQIEDGEMSDQDIEDLMQKEDMVVICTLGGYIKRVPLNSYRNQKRGGKGRNTLSGEDIATQVFVGTTHTPVLFFSTSGKVYSLKLYKIPLGSPQSKGRALVNLFPDLKPGETINNILLLPENVAELENLNLIFATASGCVRRSSLDDFKRIASNGKIAIRLEEDDSLVEVSLCKSDMHILISTKMGQSIRFAVSDLRVFKSRTSDGVRAIKLKPKDRVISMTILKGANYPLLERDSYLSIPYATRLKIKGDPEYNLKKIEETSSLTKEQITEMAQNEEVIFSITSKGFGKCSSAYEYRVTARGGSGVSNMNTSNKTGHLVTVVPITGHNDEVILVTNTGKLIRFNIDSIRVTGRNTSGVILFRTAGSDEEIVSAALIADNNNDEDEAEDAE</sequence>
<dbReference type="Gene3D" id="1.10.268.10">
    <property type="entry name" value="Topoisomerase, domain 3"/>
    <property type="match status" value="1"/>
</dbReference>
<evidence type="ECO:0000256" key="9">
    <source>
        <dbReference type="PROSITE-ProRule" id="PRU01384"/>
    </source>
</evidence>
<dbReference type="EC" id="5.6.2.2" evidence="8"/>
<dbReference type="InterPro" id="IPR050220">
    <property type="entry name" value="Type_II_DNA_Topoisomerases"/>
</dbReference>
<feature type="domain" description="Topo IIA-type catalytic" evidence="10">
    <location>
        <begin position="35"/>
        <end position="525"/>
    </location>
</feature>
<evidence type="ECO:0000256" key="4">
    <source>
        <dbReference type="ARBA" id="ARBA00022840"/>
    </source>
</evidence>
<reference evidence="11 12" key="1">
    <citation type="submission" date="2018-03" db="EMBL/GenBank/DDBJ databases">
        <title>A gene transfer event suggests a long-term partnership between eustigmatophyte algae and a novel lineage of endosymbiotic bacteria.</title>
        <authorList>
            <person name="Yurchenko T."/>
            <person name="Sevcikova T."/>
            <person name="Pribyl P."/>
            <person name="El Karkouri K."/>
            <person name="Klimes V."/>
            <person name="Amaral R."/>
            <person name="Zbrankova V."/>
            <person name="Kim E."/>
            <person name="Raoult D."/>
            <person name="Santos L.M.A."/>
            <person name="Elias M."/>
        </authorList>
    </citation>
    <scope>NUCLEOTIDE SEQUENCE [LARGE SCALE GENOMIC DNA]</scope>
    <source>
        <strain evidence="11">CCALA 838</strain>
    </source>
</reference>
<comment type="similarity">
    <text evidence="2 8">Belongs to the type II topoisomerase GyrA/ParC subunit family.</text>
</comment>
<dbReference type="AlphaFoldDB" id="A0A2P1P7X4"/>
<dbReference type="GO" id="GO:0009330">
    <property type="term" value="C:DNA topoisomerase type II (double strand cut, ATP-hydrolyzing) complex"/>
    <property type="evidence" value="ECO:0007669"/>
    <property type="project" value="TreeGrafter"/>
</dbReference>
<dbReference type="InterPro" id="IPR002205">
    <property type="entry name" value="Topo_IIA_dom_A"/>
</dbReference>
<keyword evidence="4 8" id="KW-0067">ATP-binding</keyword>
<dbReference type="KEGG" id="ptc:phytr_4110"/>
<keyword evidence="6 8" id="KW-0238">DNA-binding</keyword>
<dbReference type="HAMAP" id="MF_01897">
    <property type="entry name" value="GyrA"/>
    <property type="match status" value="1"/>
</dbReference>
<proteinExistence type="inferred from homology"/>
<dbReference type="Pfam" id="PF03989">
    <property type="entry name" value="DNA_gyraseA_C"/>
    <property type="match status" value="6"/>
</dbReference>
<dbReference type="FunFam" id="3.30.1360.40:FF:000002">
    <property type="entry name" value="DNA gyrase subunit A"/>
    <property type="match status" value="1"/>
</dbReference>
<dbReference type="InterPro" id="IPR006691">
    <property type="entry name" value="GyrA/parC_rep"/>
</dbReference>
<dbReference type="Gene3D" id="2.120.10.90">
    <property type="entry name" value="DNA gyrase/topoisomerase IV, subunit A, C-terminal"/>
    <property type="match status" value="1"/>
</dbReference>
<dbReference type="GO" id="GO:0006265">
    <property type="term" value="P:DNA topological change"/>
    <property type="evidence" value="ECO:0007669"/>
    <property type="project" value="UniProtKB-UniRule"/>
</dbReference>
<dbReference type="EMBL" id="CP027845">
    <property type="protein sequence ID" value="AVP87362.1"/>
    <property type="molecule type" value="Genomic_DNA"/>
</dbReference>
<dbReference type="PROSITE" id="PS52040">
    <property type="entry name" value="TOPO_IIA"/>
    <property type="match status" value="1"/>
</dbReference>
<dbReference type="GO" id="GO:0005694">
    <property type="term" value="C:chromosome"/>
    <property type="evidence" value="ECO:0007669"/>
    <property type="project" value="InterPro"/>
</dbReference>
<dbReference type="Proteomes" id="UP000241762">
    <property type="component" value="Chromosome"/>
</dbReference>
<gene>
    <name evidence="8" type="primary">gyrA</name>
    <name evidence="11" type="ORF">phytr_4110</name>
</gene>
<keyword evidence="5 8" id="KW-0799">Topoisomerase</keyword>
<comment type="subcellular location">
    <subcellularLocation>
        <location evidence="8">Cytoplasm</location>
    </subcellularLocation>
</comment>
<feature type="active site" description="O-(5'-phospho-DNA)-tyrosine intermediate" evidence="8 9">
    <location>
        <position position="123"/>
    </location>
</feature>
<dbReference type="NCBIfam" id="NF004044">
    <property type="entry name" value="PRK05561.1"/>
    <property type="match status" value="1"/>
</dbReference>
<organism evidence="11 12">
    <name type="scientific">Candidatus Phycorickettsia trachydisci</name>
    <dbReference type="NCBI Taxonomy" id="2115978"/>
    <lineage>
        <taxon>Bacteria</taxon>
        <taxon>Pseudomonadati</taxon>
        <taxon>Pseudomonadota</taxon>
        <taxon>Alphaproteobacteria</taxon>
        <taxon>Rickettsiales</taxon>
        <taxon>Rickettsiaceae</taxon>
        <taxon>Candidatus Phycorickettsia</taxon>
    </lineage>
</organism>
<evidence type="ECO:0000256" key="8">
    <source>
        <dbReference type="HAMAP-Rule" id="MF_01897"/>
    </source>
</evidence>
<keyword evidence="7 8" id="KW-0413">Isomerase</keyword>